<keyword evidence="1" id="KW-1133">Transmembrane helix</keyword>
<dbReference type="EMBL" id="JAWLKH010000002">
    <property type="protein sequence ID" value="MDV6311049.1"/>
    <property type="molecule type" value="Genomic_DNA"/>
</dbReference>
<keyword evidence="4" id="KW-1185">Reference proteome</keyword>
<evidence type="ECO:0000313" key="2">
    <source>
        <dbReference type="EMBL" id="MDV6306857.1"/>
    </source>
</evidence>
<reference evidence="3 4" key="1">
    <citation type="submission" date="2023-10" db="EMBL/GenBank/DDBJ databases">
        <title>Development of a sustainable strategy for remediation of hydrocarbon-contaminated territories based on the waste exchange concept.</title>
        <authorList>
            <person name="Krivoruchko A."/>
        </authorList>
    </citation>
    <scope>NUCLEOTIDE SEQUENCE</scope>
    <source>
        <strain evidence="2 4">IEGM 1266</strain>
        <strain evidence="3">IEGM 1279</strain>
    </source>
</reference>
<feature type="transmembrane region" description="Helical" evidence="1">
    <location>
        <begin position="46"/>
        <end position="65"/>
    </location>
</feature>
<proteinExistence type="predicted"/>
<dbReference type="AlphaFoldDB" id="A0AAE4R0K5"/>
<keyword evidence="1" id="KW-0812">Transmembrane</keyword>
<dbReference type="EMBL" id="JAWLKI010000004">
    <property type="protein sequence ID" value="MDV6306857.1"/>
    <property type="molecule type" value="Genomic_DNA"/>
</dbReference>
<keyword evidence="1" id="KW-0472">Membrane</keyword>
<gene>
    <name evidence="2" type="ORF">R3P94_05795</name>
    <name evidence="3" type="ORF">R3Q15_03900</name>
</gene>
<dbReference type="Proteomes" id="UP001185922">
    <property type="component" value="Unassembled WGS sequence"/>
</dbReference>
<name>A0AAE4R0K5_9ACTN</name>
<comment type="caution">
    <text evidence="3">The sequence shown here is derived from an EMBL/GenBank/DDBJ whole genome shotgun (WGS) entry which is preliminary data.</text>
</comment>
<dbReference type="GeneID" id="77171936"/>
<evidence type="ECO:0000313" key="5">
    <source>
        <dbReference type="Proteomes" id="UP001185922"/>
    </source>
</evidence>
<feature type="transmembrane region" description="Helical" evidence="1">
    <location>
        <begin position="109"/>
        <end position="129"/>
    </location>
</feature>
<evidence type="ECO:0000256" key="1">
    <source>
        <dbReference type="SAM" id="Phobius"/>
    </source>
</evidence>
<sequence length="184" mass="18297">MRAASDSDYQGVHPWWSVAAAIVSAALGVGAHGLAAGGGTPTPSHAVLLLAISAGLGWVLNAGLADRVRGRASAALSVGSALATAQLFGHLAMRSGDHHAPVDAVTPGPTMLLCHLAALAAAAVLLVGAEECSRRVGSRIIAAISGERSIPPRAVLVVAAADAIPLTPTRLSGNPTRGPPIAVR</sequence>
<evidence type="ECO:0000313" key="3">
    <source>
        <dbReference type="EMBL" id="MDV6311049.1"/>
    </source>
</evidence>
<organism evidence="3 5">
    <name type="scientific">Gordonia amicalis</name>
    <dbReference type="NCBI Taxonomy" id="89053"/>
    <lineage>
        <taxon>Bacteria</taxon>
        <taxon>Bacillati</taxon>
        <taxon>Actinomycetota</taxon>
        <taxon>Actinomycetes</taxon>
        <taxon>Mycobacteriales</taxon>
        <taxon>Gordoniaceae</taxon>
        <taxon>Gordonia</taxon>
    </lineage>
</organism>
<protein>
    <submittedName>
        <fullName evidence="3">Uncharacterized protein</fullName>
    </submittedName>
</protein>
<accession>A0AAE4R0K5</accession>
<evidence type="ECO:0000313" key="4">
    <source>
        <dbReference type="Proteomes" id="UP001185779"/>
    </source>
</evidence>
<feature type="transmembrane region" description="Helical" evidence="1">
    <location>
        <begin position="72"/>
        <end position="89"/>
    </location>
</feature>
<dbReference type="Proteomes" id="UP001185779">
    <property type="component" value="Unassembled WGS sequence"/>
</dbReference>
<feature type="transmembrane region" description="Helical" evidence="1">
    <location>
        <begin position="12"/>
        <end position="34"/>
    </location>
</feature>
<dbReference type="RefSeq" id="WP_024497812.1">
    <property type="nucleotide sequence ID" value="NZ_CP091855.1"/>
</dbReference>